<dbReference type="InterPro" id="IPR001584">
    <property type="entry name" value="Integrase_cat-core"/>
</dbReference>
<dbReference type="GeneTree" id="ENSGT00940000166555"/>
<dbReference type="Gene3D" id="3.30.70.270">
    <property type="match status" value="2"/>
</dbReference>
<dbReference type="Pfam" id="PF00078">
    <property type="entry name" value="RVT_1"/>
    <property type="match status" value="1"/>
</dbReference>
<comment type="similarity">
    <text evidence="1">Belongs to the beta type-B retroviral polymerase family. HERV class-II K(HML-2) pol subfamily.</text>
</comment>
<dbReference type="GO" id="GO:0004523">
    <property type="term" value="F:RNA-DNA hybrid ribonuclease activity"/>
    <property type="evidence" value="ECO:0007669"/>
    <property type="project" value="UniProtKB-EC"/>
</dbReference>
<dbReference type="InterPro" id="IPR050951">
    <property type="entry name" value="Retrovirus_Pol_polyprotein"/>
</dbReference>
<evidence type="ECO:0000256" key="1">
    <source>
        <dbReference type="ARBA" id="ARBA00010879"/>
    </source>
</evidence>
<dbReference type="InterPro" id="IPR043128">
    <property type="entry name" value="Rev_trsase/Diguanyl_cyclase"/>
</dbReference>
<dbReference type="InterPro" id="IPR021109">
    <property type="entry name" value="Peptidase_aspartic_dom_sf"/>
</dbReference>
<dbReference type="Gene3D" id="3.10.10.10">
    <property type="entry name" value="HIV Type 1 Reverse Transcriptase, subunit A, domain 1"/>
    <property type="match status" value="1"/>
</dbReference>
<dbReference type="Ensembl" id="ENSGACT00000079633.1">
    <property type="protein sequence ID" value="ENSGACP00000055190.1"/>
    <property type="gene ID" value="ENSGACG00000027226.1"/>
</dbReference>
<dbReference type="EC" id="3.1.26.4" evidence="2"/>
<dbReference type="GO" id="GO:0015074">
    <property type="term" value="P:DNA integration"/>
    <property type="evidence" value="ECO:0007669"/>
    <property type="project" value="InterPro"/>
</dbReference>
<dbReference type="SUPFAM" id="SSF56672">
    <property type="entry name" value="DNA/RNA polymerases"/>
    <property type="match status" value="1"/>
</dbReference>
<dbReference type="CDD" id="cd09274">
    <property type="entry name" value="RNase_HI_RT_Ty3"/>
    <property type="match status" value="1"/>
</dbReference>
<keyword evidence="8" id="KW-1185">Reference proteome</keyword>
<feature type="domain" description="Reverse transcriptase" evidence="5">
    <location>
        <begin position="157"/>
        <end position="335"/>
    </location>
</feature>
<dbReference type="CDD" id="cd01647">
    <property type="entry name" value="RT_LTR"/>
    <property type="match status" value="1"/>
</dbReference>
<evidence type="ECO:0000259" key="5">
    <source>
        <dbReference type="PROSITE" id="PS50878"/>
    </source>
</evidence>
<dbReference type="Gene3D" id="1.10.340.70">
    <property type="match status" value="1"/>
</dbReference>
<reference evidence="7 8" key="1">
    <citation type="journal article" date="2021" name="G3 (Bethesda)">
        <title>Improved contiguity of the threespine stickleback genome using long-read sequencing.</title>
        <authorList>
            <person name="Nath S."/>
            <person name="Shaw D.E."/>
            <person name="White M.A."/>
        </authorList>
    </citation>
    <scope>NUCLEOTIDE SEQUENCE [LARGE SCALE GENOMIC DNA]</scope>
    <source>
        <strain evidence="7 8">Lake Benthic</strain>
    </source>
</reference>
<dbReference type="InterPro" id="IPR000477">
    <property type="entry name" value="RT_dom"/>
</dbReference>
<dbReference type="GO" id="GO:0003676">
    <property type="term" value="F:nucleic acid binding"/>
    <property type="evidence" value="ECO:0007669"/>
    <property type="project" value="InterPro"/>
</dbReference>
<feature type="compositionally biased region" description="Low complexity" evidence="4">
    <location>
        <begin position="981"/>
        <end position="990"/>
    </location>
</feature>
<evidence type="ECO:0000313" key="7">
    <source>
        <dbReference type="Ensembl" id="ENSGACP00000055190.1"/>
    </source>
</evidence>
<dbReference type="PANTHER" id="PTHR37984:SF13">
    <property type="entry name" value="RIBONUCLEASE H"/>
    <property type="match status" value="1"/>
</dbReference>
<dbReference type="InterPro" id="IPR043502">
    <property type="entry name" value="DNA/RNA_pol_sf"/>
</dbReference>
<dbReference type="InterPro" id="IPR012337">
    <property type="entry name" value="RNaseH-like_sf"/>
</dbReference>
<dbReference type="Proteomes" id="UP000007635">
    <property type="component" value="Unassembled WGS sequence"/>
</dbReference>
<dbReference type="InterPro" id="IPR041588">
    <property type="entry name" value="Integrase_H2C2"/>
</dbReference>
<dbReference type="PANTHER" id="PTHR37984">
    <property type="entry name" value="PROTEIN CBG26694"/>
    <property type="match status" value="1"/>
</dbReference>
<reference evidence="7" key="3">
    <citation type="submission" date="2025-09" db="UniProtKB">
        <authorList>
            <consortium name="Ensembl"/>
        </authorList>
    </citation>
    <scope>IDENTIFICATION</scope>
</reference>
<dbReference type="Gene3D" id="2.40.70.10">
    <property type="entry name" value="Acid Proteases"/>
    <property type="match status" value="1"/>
</dbReference>
<evidence type="ECO:0000259" key="6">
    <source>
        <dbReference type="PROSITE" id="PS50994"/>
    </source>
</evidence>
<evidence type="ECO:0000256" key="4">
    <source>
        <dbReference type="SAM" id="MobiDB-lite"/>
    </source>
</evidence>
<dbReference type="Pfam" id="PF17921">
    <property type="entry name" value="Integrase_H2C2"/>
    <property type="match status" value="1"/>
</dbReference>
<protein>
    <recommendedName>
        <fullName evidence="3">Gypsy retrotransposon integrase-like protein 1</fullName>
        <ecNumber evidence="2">3.1.26.4</ecNumber>
    </recommendedName>
</protein>
<dbReference type="FunFam" id="3.30.420.10:FF:000063">
    <property type="entry name" value="Retrovirus-related Pol polyprotein from transposon 297-like Protein"/>
    <property type="match status" value="1"/>
</dbReference>
<dbReference type="InterPro" id="IPR036397">
    <property type="entry name" value="RNaseH_sf"/>
</dbReference>
<name>A0AAQ4QWE8_GASAC</name>
<dbReference type="FunFam" id="3.30.70.270:FF:000026">
    <property type="entry name" value="Transposon Ty3-G Gag-Pol polyprotein"/>
    <property type="match status" value="1"/>
</dbReference>
<dbReference type="Pfam" id="PF17919">
    <property type="entry name" value="RT_RNaseH_2"/>
    <property type="match status" value="1"/>
</dbReference>
<dbReference type="SUPFAM" id="SSF53098">
    <property type="entry name" value="Ribonuclease H-like"/>
    <property type="match status" value="1"/>
</dbReference>
<organism evidence="7 8">
    <name type="scientific">Gasterosteus aculeatus aculeatus</name>
    <name type="common">three-spined stickleback</name>
    <dbReference type="NCBI Taxonomy" id="481459"/>
    <lineage>
        <taxon>Eukaryota</taxon>
        <taxon>Metazoa</taxon>
        <taxon>Chordata</taxon>
        <taxon>Craniata</taxon>
        <taxon>Vertebrata</taxon>
        <taxon>Euteleostomi</taxon>
        <taxon>Actinopterygii</taxon>
        <taxon>Neopterygii</taxon>
        <taxon>Teleostei</taxon>
        <taxon>Neoteleostei</taxon>
        <taxon>Acanthomorphata</taxon>
        <taxon>Eupercaria</taxon>
        <taxon>Perciformes</taxon>
        <taxon>Cottioidei</taxon>
        <taxon>Gasterosteales</taxon>
        <taxon>Gasterosteidae</taxon>
        <taxon>Gasterosteus</taxon>
    </lineage>
</organism>
<evidence type="ECO:0000256" key="2">
    <source>
        <dbReference type="ARBA" id="ARBA00012180"/>
    </source>
</evidence>
<evidence type="ECO:0000256" key="3">
    <source>
        <dbReference type="ARBA" id="ARBA00039658"/>
    </source>
</evidence>
<evidence type="ECO:0000313" key="8">
    <source>
        <dbReference type="Proteomes" id="UP000007635"/>
    </source>
</evidence>
<proteinExistence type="inferred from homology"/>
<dbReference type="Pfam" id="PF00665">
    <property type="entry name" value="rve"/>
    <property type="match status" value="1"/>
</dbReference>
<feature type="region of interest" description="Disordered" evidence="4">
    <location>
        <begin position="965"/>
        <end position="1036"/>
    </location>
</feature>
<dbReference type="InterPro" id="IPR041577">
    <property type="entry name" value="RT_RNaseH_2"/>
</dbReference>
<dbReference type="FunFam" id="3.10.20.370:FF:000001">
    <property type="entry name" value="Retrovirus-related Pol polyprotein from transposon 17.6-like protein"/>
    <property type="match status" value="1"/>
</dbReference>
<accession>A0AAQ4QWE8</accession>
<reference evidence="7" key="2">
    <citation type="submission" date="2025-08" db="UniProtKB">
        <authorList>
            <consortium name="Ensembl"/>
        </authorList>
    </citation>
    <scope>IDENTIFICATION</scope>
</reference>
<sequence>MQVDTGAAVSLVSEVVYRKKLNHLKPQPAKITLKTYTGEAVPVSGIVTVTVKLNKQKVKLPLYIVKGSQPALLGRTWLEKIKLNWQEINMVAKVGDINLQGILRKHAAVFKDELGRMKDITVKLTVKPNSKPKCFKARSVPYAIKPKVEAELDKLVKSGVLDLVRVSEWATPVVPVMKKDGSIRLCGDFKVTVNPVLTAEHYPLPLIDDLFAGLAGGQKFSKIDLRQAYLQMQVDEESQELLTIVTHKGLFRYRRLPFGITSAPALFQRAMDQILSGLTGVQCYLDDLLITGKDEQEHLRNLDAALQRLEEYGLRVRTDKCEFFQSSVEYLGHIIDGAGLHKAPSKVKAVEEAPSPQNVSQLRSFLGLLTYYAKFVPNLSNLLKPLHELLNKTTQWKWSDRCEEAFREAKRALVHSEALTHFNPAWPLQLACDASPYGVGAVISHIMPSGEEKAIAFASRTLSKAERNYAQIEREALAIIFGVKKFHQFLFGQRFMLLTDHRPLTSIFGPHTGIPSLAASRMQRWALLLSAHQYDIKYRKADQHGNADGLSRLPLPVTHREHSQANIFYFKEVSNAPVTSAHVKKFTRTDPVMAEVMDIVTCGRSGEMSVSLKPYLGRRNELTVQAGCLLWGYRVIIPPPLRKQVLEELHSGHCGMVRMKEIARSYFWWPGLDAAIEDKAKSCTACQRMRNMPQLAPLHPWDFPEEPWQRVHIDFAGPLEDRMFLVVVDAHSKWPEVAIMKSTSSERTIEELRSIFSRFGLPTQLVSDNGPQLVSEEFQSFMEANGIQHIKSAPYHPATNGLAERFVQTMKQALKSSQGNGSLNRRLNTFLLTYRNTPHATTKVAPASAMMKRQLRTQLDLLRPSKVKQAVQTQQRAQVERRNKAKDRSFRAGERVLVRNYRNGPKWVQATVVAQTGPVSYTVQTPENIIWRRHVDQLLSGTNLSDDSGQMTNPEQLLEAFQGFQPSSEHPLPQHKDRESVPSSPEPGGVPTQGADAPRQGLTPSPLRPSDSGIVDLPVLRRYPTRERRPPDRLNM</sequence>
<feature type="domain" description="Integrase catalytic" evidence="6">
    <location>
        <begin position="703"/>
        <end position="854"/>
    </location>
</feature>
<feature type="compositionally biased region" description="Basic and acidic residues" evidence="4">
    <location>
        <begin position="1024"/>
        <end position="1036"/>
    </location>
</feature>
<dbReference type="AlphaFoldDB" id="A0AAQ4QWE8"/>
<dbReference type="FunFam" id="1.10.340.70:FF:000003">
    <property type="entry name" value="Protein CBG25708"/>
    <property type="match status" value="1"/>
</dbReference>
<dbReference type="PROSITE" id="PS50994">
    <property type="entry name" value="INTEGRASE"/>
    <property type="match status" value="1"/>
</dbReference>
<dbReference type="SUPFAM" id="SSF50630">
    <property type="entry name" value="Acid proteases"/>
    <property type="match status" value="1"/>
</dbReference>
<dbReference type="Gene3D" id="3.30.420.10">
    <property type="entry name" value="Ribonuclease H-like superfamily/Ribonuclease H"/>
    <property type="match status" value="1"/>
</dbReference>
<dbReference type="PROSITE" id="PS50878">
    <property type="entry name" value="RT_POL"/>
    <property type="match status" value="1"/>
</dbReference>